<dbReference type="Pfam" id="PF00872">
    <property type="entry name" value="Transposase_mut"/>
    <property type="match status" value="1"/>
</dbReference>
<dbReference type="AlphaFoldDB" id="U2CA99"/>
<dbReference type="PANTHER" id="PTHR33217">
    <property type="entry name" value="TRANSPOSASE FOR INSERTION SEQUENCE ELEMENT IS1081"/>
    <property type="match status" value="1"/>
</dbReference>
<evidence type="ECO:0000256" key="3">
    <source>
        <dbReference type="ARBA" id="ARBA00022578"/>
    </source>
</evidence>
<dbReference type="InterPro" id="IPR001207">
    <property type="entry name" value="Transposase_mutator"/>
</dbReference>
<evidence type="ECO:0000256" key="4">
    <source>
        <dbReference type="ARBA" id="ARBA00023125"/>
    </source>
</evidence>
<organism evidence="7 8">
    <name type="scientific">Bacteroides pyogenes F0041</name>
    <dbReference type="NCBI Taxonomy" id="1321819"/>
    <lineage>
        <taxon>Bacteria</taxon>
        <taxon>Pseudomonadati</taxon>
        <taxon>Bacteroidota</taxon>
        <taxon>Bacteroidia</taxon>
        <taxon>Bacteroidales</taxon>
        <taxon>Bacteroidaceae</taxon>
        <taxon>Bacteroides</taxon>
    </lineage>
</organism>
<name>U2CA99_9BACE</name>
<evidence type="ECO:0000313" key="8">
    <source>
        <dbReference type="Proteomes" id="UP000016496"/>
    </source>
</evidence>
<evidence type="ECO:0000256" key="1">
    <source>
        <dbReference type="ARBA" id="ARBA00002190"/>
    </source>
</evidence>
<keyword evidence="6" id="KW-0814">Transposable element</keyword>
<dbReference type="HOGENOM" id="CLU_036805_10_4_10"/>
<dbReference type="EMBL" id="AWSV01000179">
    <property type="protein sequence ID" value="ERI80933.1"/>
    <property type="molecule type" value="Genomic_DNA"/>
</dbReference>
<dbReference type="Proteomes" id="UP000016496">
    <property type="component" value="Unassembled WGS sequence"/>
</dbReference>
<comment type="function">
    <text evidence="1 6">Required for the transposition of the insertion element.</text>
</comment>
<evidence type="ECO:0000256" key="5">
    <source>
        <dbReference type="ARBA" id="ARBA00023172"/>
    </source>
</evidence>
<gene>
    <name evidence="7" type="ORF">HMPREF1981_03504</name>
</gene>
<dbReference type="PATRIC" id="fig|1321819.3.peg.3229"/>
<reference evidence="7 8" key="1">
    <citation type="submission" date="2013-08" db="EMBL/GenBank/DDBJ databases">
        <authorList>
            <person name="Weinstock G."/>
            <person name="Sodergren E."/>
            <person name="Wylie T."/>
            <person name="Fulton L."/>
            <person name="Fulton R."/>
            <person name="Fronick C."/>
            <person name="O'Laughlin M."/>
            <person name="Godfrey J."/>
            <person name="Miner T."/>
            <person name="Herter B."/>
            <person name="Appelbaum E."/>
            <person name="Cordes M."/>
            <person name="Lek S."/>
            <person name="Wollam A."/>
            <person name="Pepin K.H."/>
            <person name="Palsikar V.B."/>
            <person name="Mitreva M."/>
            <person name="Wilson R.K."/>
        </authorList>
    </citation>
    <scope>NUCLEOTIDE SEQUENCE [LARGE SCALE GENOMIC DNA]</scope>
    <source>
        <strain evidence="7 8">F0041</strain>
    </source>
</reference>
<dbReference type="GO" id="GO:0003677">
    <property type="term" value="F:DNA binding"/>
    <property type="evidence" value="ECO:0007669"/>
    <property type="project" value="UniProtKB-UniRule"/>
</dbReference>
<dbReference type="PANTHER" id="PTHR33217:SF8">
    <property type="entry name" value="MUTATOR FAMILY TRANSPOSASE"/>
    <property type="match status" value="1"/>
</dbReference>
<sequence length="50" mass="5664">MDGIVFKVRESGKIINKTVYLCVGLNDRGYKEVLGMWIGKGESSSFWMGY</sequence>
<dbReference type="GO" id="GO:0004803">
    <property type="term" value="F:transposase activity"/>
    <property type="evidence" value="ECO:0007669"/>
    <property type="project" value="UniProtKB-UniRule"/>
</dbReference>
<comment type="caution">
    <text evidence="7">The sequence shown here is derived from an EMBL/GenBank/DDBJ whole genome shotgun (WGS) entry which is preliminary data.</text>
</comment>
<keyword evidence="5 6" id="KW-0233">DNA recombination</keyword>
<keyword evidence="3 6" id="KW-0815">Transposition</keyword>
<evidence type="ECO:0000256" key="6">
    <source>
        <dbReference type="RuleBase" id="RU365089"/>
    </source>
</evidence>
<evidence type="ECO:0000313" key="7">
    <source>
        <dbReference type="EMBL" id="ERI80933.1"/>
    </source>
</evidence>
<dbReference type="GO" id="GO:0006313">
    <property type="term" value="P:DNA transposition"/>
    <property type="evidence" value="ECO:0007669"/>
    <property type="project" value="UniProtKB-UniRule"/>
</dbReference>
<evidence type="ECO:0000256" key="2">
    <source>
        <dbReference type="ARBA" id="ARBA00010961"/>
    </source>
</evidence>
<comment type="similarity">
    <text evidence="2 6">Belongs to the transposase mutator family.</text>
</comment>
<proteinExistence type="inferred from homology"/>
<accession>U2CA99</accession>
<keyword evidence="4 6" id="KW-0238">DNA-binding</keyword>
<protein>
    <recommendedName>
        <fullName evidence="6">Mutator family transposase</fullName>
    </recommendedName>
</protein>